<feature type="compositionally biased region" description="Basic and acidic residues" evidence="1">
    <location>
        <begin position="1"/>
        <end position="10"/>
    </location>
</feature>
<evidence type="ECO:0000256" key="2">
    <source>
        <dbReference type="SAM" id="Phobius"/>
    </source>
</evidence>
<proteinExistence type="predicted"/>
<feature type="transmembrane region" description="Helical" evidence="2">
    <location>
        <begin position="291"/>
        <end position="308"/>
    </location>
</feature>
<keyword evidence="2" id="KW-0812">Transmembrane</keyword>
<sequence length="324" mass="35222">MTTLEQHADLTRSAAEAGHPPDTAAPKPAKTPEEKRRTALLRFAISITVLNVVGHLLLGFEQAPMVPVIAVLVAYGTSIALEALDARMQDRPAEFAGGGREMFYFLLPAHIAALACSMLIYADNTGPYVFAVVVAVGSKYVFRVRSRGRLRHFLNPSNFGIAVTLLLMSEVGFVPPYMFLNNTDQAIDVLIPLIVLTAGTMLNVGLTGKMPLILAWVGGYVLQAVLRWLFFDDVLLSALGMMTGVAFVLYTNYMITDPGTTPWKPRSQVAFGLGVAMVYGVLIVVEVSYAIFFALTIVCAVRGCWLLLADIRDNRLRNAPAVEA</sequence>
<dbReference type="RefSeq" id="WP_207277200.1">
    <property type="nucleotide sequence ID" value="NZ_JAFMPK010000049.1"/>
</dbReference>
<keyword evidence="2" id="KW-0472">Membrane</keyword>
<feature type="transmembrane region" description="Helical" evidence="2">
    <location>
        <begin position="64"/>
        <end position="81"/>
    </location>
</feature>
<reference evidence="4" key="2">
    <citation type="submission" date="2023-07" db="EMBL/GenBank/DDBJ databases">
        <title>Myceligenerans salitolerans sp. nov., a halotolerant actinomycete isolated from a salt lake in Xinjiang, China.</title>
        <authorList>
            <person name="Guan T."/>
        </authorList>
    </citation>
    <scope>NUCLEOTIDE SEQUENCE [LARGE SCALE GENOMIC DNA]</scope>
    <source>
        <strain evidence="4">XHU 5031</strain>
    </source>
</reference>
<evidence type="ECO:0000313" key="3">
    <source>
        <dbReference type="EMBL" id="MBO0611238.1"/>
    </source>
</evidence>
<organism evidence="3 4">
    <name type="scientific">Myceligenerans salitolerans</name>
    <dbReference type="NCBI Taxonomy" id="1230528"/>
    <lineage>
        <taxon>Bacteria</taxon>
        <taxon>Bacillati</taxon>
        <taxon>Actinomycetota</taxon>
        <taxon>Actinomycetes</taxon>
        <taxon>Micrococcales</taxon>
        <taxon>Promicromonosporaceae</taxon>
        <taxon>Myceligenerans</taxon>
    </lineage>
</organism>
<reference evidence="3 4" key="1">
    <citation type="submission" date="2021-03" db="EMBL/GenBank/DDBJ databases">
        <authorList>
            <person name="Xin L."/>
        </authorList>
    </citation>
    <scope>NUCLEOTIDE SEQUENCE [LARGE SCALE GENOMIC DNA]</scope>
    <source>
        <strain evidence="3 4">XHU 5031</strain>
    </source>
</reference>
<accession>A0ABS3IE31</accession>
<feature type="transmembrane region" description="Helical" evidence="2">
    <location>
        <begin position="186"/>
        <end position="206"/>
    </location>
</feature>
<gene>
    <name evidence="3" type="ORF">J0911_19630</name>
</gene>
<keyword evidence="4" id="KW-1185">Reference proteome</keyword>
<evidence type="ECO:0000313" key="4">
    <source>
        <dbReference type="Proteomes" id="UP000664617"/>
    </source>
</evidence>
<feature type="transmembrane region" description="Helical" evidence="2">
    <location>
        <begin position="267"/>
        <end position="285"/>
    </location>
</feature>
<feature type="region of interest" description="Disordered" evidence="1">
    <location>
        <begin position="1"/>
        <end position="33"/>
    </location>
</feature>
<keyword evidence="2" id="KW-1133">Transmembrane helix</keyword>
<feature type="transmembrane region" description="Helical" evidence="2">
    <location>
        <begin position="236"/>
        <end position="255"/>
    </location>
</feature>
<feature type="transmembrane region" description="Helical" evidence="2">
    <location>
        <begin position="158"/>
        <end position="180"/>
    </location>
</feature>
<feature type="transmembrane region" description="Helical" evidence="2">
    <location>
        <begin position="128"/>
        <end position="146"/>
    </location>
</feature>
<comment type="caution">
    <text evidence="3">The sequence shown here is derived from an EMBL/GenBank/DDBJ whole genome shotgun (WGS) entry which is preliminary data.</text>
</comment>
<feature type="transmembrane region" description="Helical" evidence="2">
    <location>
        <begin position="102"/>
        <end position="122"/>
    </location>
</feature>
<dbReference type="Proteomes" id="UP000664617">
    <property type="component" value="Unassembled WGS sequence"/>
</dbReference>
<dbReference type="EMBL" id="JAFMPK010000049">
    <property type="protein sequence ID" value="MBO0611238.1"/>
    <property type="molecule type" value="Genomic_DNA"/>
</dbReference>
<feature type="transmembrane region" description="Helical" evidence="2">
    <location>
        <begin position="213"/>
        <end position="230"/>
    </location>
</feature>
<protein>
    <submittedName>
        <fullName evidence="3">Enediyne biosynthesis protein UnbU</fullName>
    </submittedName>
</protein>
<feature type="transmembrane region" description="Helical" evidence="2">
    <location>
        <begin position="39"/>
        <end position="58"/>
    </location>
</feature>
<evidence type="ECO:0000256" key="1">
    <source>
        <dbReference type="SAM" id="MobiDB-lite"/>
    </source>
</evidence>
<name>A0ABS3IE31_9MICO</name>